<sequence length="215" mass="24002">MNIQLTGLERSQLFSLLQKLVPDVNLLDQLTLVRQHVAPSTKQLRPHQAALLYVLASQLPRKSSILEIGTSTGFSAAVMAFAAPHSTIVTLEPDLGKATRATQQLLRLKNVNVIRQRSWDYLASLGDGPERYDMVFIDGHHNRIARDLPWFNRLVAGGIVLCDDYSPVGAARPSPIVFQALNMLALQLKRPFDVLMTDHERMGMAGFYRKEGETI</sequence>
<reference evidence="1" key="1">
    <citation type="journal article" date="2015" name="Nature">
        <title>Complex archaea that bridge the gap between prokaryotes and eukaryotes.</title>
        <authorList>
            <person name="Spang A."/>
            <person name="Saw J.H."/>
            <person name="Jorgensen S.L."/>
            <person name="Zaremba-Niedzwiedzka K."/>
            <person name="Martijn J."/>
            <person name="Lind A.E."/>
            <person name="van Eijk R."/>
            <person name="Schleper C."/>
            <person name="Guy L."/>
            <person name="Ettema T.J."/>
        </authorList>
    </citation>
    <scope>NUCLEOTIDE SEQUENCE</scope>
</reference>
<accession>A0A0F9JRW8</accession>
<comment type="caution">
    <text evidence="1">The sequence shown here is derived from an EMBL/GenBank/DDBJ whole genome shotgun (WGS) entry which is preliminary data.</text>
</comment>
<dbReference type="Gene3D" id="3.40.50.150">
    <property type="entry name" value="Vaccinia Virus protein VP39"/>
    <property type="match status" value="1"/>
</dbReference>
<gene>
    <name evidence="1" type="ORF">LCGC14_1421030</name>
</gene>
<proteinExistence type="predicted"/>
<name>A0A0F9JRW8_9ZZZZ</name>
<dbReference type="SUPFAM" id="SSF53335">
    <property type="entry name" value="S-adenosyl-L-methionine-dependent methyltransferases"/>
    <property type="match status" value="1"/>
</dbReference>
<organism evidence="1">
    <name type="scientific">marine sediment metagenome</name>
    <dbReference type="NCBI Taxonomy" id="412755"/>
    <lineage>
        <taxon>unclassified sequences</taxon>
        <taxon>metagenomes</taxon>
        <taxon>ecological metagenomes</taxon>
    </lineage>
</organism>
<evidence type="ECO:0000313" key="1">
    <source>
        <dbReference type="EMBL" id="KKM72393.1"/>
    </source>
</evidence>
<dbReference type="AlphaFoldDB" id="A0A0F9JRW8"/>
<protein>
    <submittedName>
        <fullName evidence="1">Uncharacterized protein</fullName>
    </submittedName>
</protein>
<dbReference type="InterPro" id="IPR029063">
    <property type="entry name" value="SAM-dependent_MTases_sf"/>
</dbReference>
<dbReference type="Pfam" id="PF13578">
    <property type="entry name" value="Methyltransf_24"/>
    <property type="match status" value="1"/>
</dbReference>
<dbReference type="EMBL" id="LAZR01009481">
    <property type="protein sequence ID" value="KKM72393.1"/>
    <property type="molecule type" value="Genomic_DNA"/>
</dbReference>
<dbReference type="CDD" id="cd02440">
    <property type="entry name" value="AdoMet_MTases"/>
    <property type="match status" value="1"/>
</dbReference>